<protein>
    <submittedName>
        <fullName evidence="3">Uncharacterized protein</fullName>
    </submittedName>
</protein>
<accession>A0A174WQT2</accession>
<dbReference type="EMBL" id="CZAI01000017">
    <property type="protein sequence ID" value="CUQ21474.1"/>
    <property type="molecule type" value="Genomic_DNA"/>
</dbReference>
<reference evidence="6 7" key="1">
    <citation type="submission" date="2015-09" db="EMBL/GenBank/DDBJ databases">
        <authorList>
            <consortium name="Pathogen Informatics"/>
        </authorList>
    </citation>
    <scope>NUCLEOTIDE SEQUENCE [LARGE SCALE GENOMIC DNA]</scope>
    <source>
        <strain evidence="2 6">2789STDY5834880</strain>
        <strain evidence="3 7">2789STDY5834946</strain>
    </source>
</reference>
<name>A0A174WQT2_9BACE</name>
<keyword evidence="1" id="KW-1133">Transmembrane helix</keyword>
<evidence type="ECO:0000313" key="2">
    <source>
        <dbReference type="EMBL" id="CUQ21474.1"/>
    </source>
</evidence>
<evidence type="ECO:0000313" key="4">
    <source>
        <dbReference type="EMBL" id="KAA5476800.1"/>
    </source>
</evidence>
<keyword evidence="1" id="KW-0812">Transmembrane</keyword>
<dbReference type="EMBL" id="VVYF01000033">
    <property type="protein sequence ID" value="KAA5485918.1"/>
    <property type="molecule type" value="Genomic_DNA"/>
</dbReference>
<dbReference type="AlphaFoldDB" id="A0A174WQT2"/>
<sequence length="367" mass="41781">MKIANINMQEGAGESCCKSNRQFSYFRLPLRIQMYATFFSILFATLGLVSCSTPSRNLSFSNSNEAIEECRAFLKELKEKDKPEINSFISDMKYWGQLSDSAICCIRKDTVQKPHYFPMSSFSHLDDSIRTELTRLALSKERSYTDVLQLKIELSAYAEDTSIIAAKSEAEPFFNALEKQAAFKDDKQLIAKYQQFLSRTLKNGIRKKAELMDFIKEEDCFFKGFLSNMHKLSSHSLSEITHSTEEVCALIYQNSGTPELTSKDAVIYMAMRTNQRLLLNAQVCIKDVKGGRAKQATQYSAYIWMVSQPFVLIDDFGLALLTESQMATFKHVAQDAQPTINKLNARLNTKEKSAFVPLLLKLYIANY</sequence>
<evidence type="ECO:0000313" key="7">
    <source>
        <dbReference type="Proteomes" id="UP000095725"/>
    </source>
</evidence>
<dbReference type="EMBL" id="CZBL01000019">
    <property type="protein sequence ID" value="CUQ49684.1"/>
    <property type="molecule type" value="Genomic_DNA"/>
</dbReference>
<dbReference type="STRING" id="47678.ERS852494_04327"/>
<dbReference type="Proteomes" id="UP000095725">
    <property type="component" value="Unassembled WGS sequence"/>
</dbReference>
<evidence type="ECO:0000313" key="5">
    <source>
        <dbReference type="EMBL" id="KAA5485918.1"/>
    </source>
</evidence>
<evidence type="ECO:0000313" key="8">
    <source>
        <dbReference type="Proteomes" id="UP000427825"/>
    </source>
</evidence>
<dbReference type="RefSeq" id="WP_055173789.1">
    <property type="nucleotide sequence ID" value="NZ_CAXSUM010000024.1"/>
</dbReference>
<reference evidence="8 9" key="2">
    <citation type="journal article" date="2019" name="Nat. Med.">
        <title>A library of human gut bacterial isolates paired with longitudinal multiomics data enables mechanistic microbiome research.</title>
        <authorList>
            <person name="Poyet M."/>
            <person name="Groussin M."/>
            <person name="Gibbons S.M."/>
            <person name="Avila-Pacheco J."/>
            <person name="Jiang X."/>
            <person name="Kearney S.M."/>
            <person name="Perrotta A.R."/>
            <person name="Berdy B."/>
            <person name="Zhao S."/>
            <person name="Lieberman T.D."/>
            <person name="Swanson P.K."/>
            <person name="Smith M."/>
            <person name="Roesemann S."/>
            <person name="Alexander J.E."/>
            <person name="Rich S.A."/>
            <person name="Livny J."/>
            <person name="Vlamakis H."/>
            <person name="Clish C."/>
            <person name="Bullock K."/>
            <person name="Deik A."/>
            <person name="Scott J."/>
            <person name="Pierce K.A."/>
            <person name="Xavier R.J."/>
            <person name="Alm E.J."/>
        </authorList>
    </citation>
    <scope>NUCLEOTIDE SEQUENCE [LARGE SCALE GENOMIC DNA]</scope>
    <source>
        <strain evidence="5 9">BIOML-A21</strain>
        <strain evidence="4 8">BIOML-A25</strain>
    </source>
</reference>
<dbReference type="Proteomes" id="UP000491168">
    <property type="component" value="Unassembled WGS sequence"/>
</dbReference>
<gene>
    <name evidence="2" type="ORF">ERS852494_04327</name>
    <name evidence="3" type="ORF">ERS852558_03851</name>
    <name evidence="5" type="ORF">F2Y35_21685</name>
    <name evidence="4" type="ORF">F2Y39_12750</name>
</gene>
<dbReference type="EMBL" id="VVYJ01000006">
    <property type="protein sequence ID" value="KAA5476800.1"/>
    <property type="molecule type" value="Genomic_DNA"/>
</dbReference>
<feature type="transmembrane region" description="Helical" evidence="1">
    <location>
        <begin position="28"/>
        <end position="49"/>
    </location>
</feature>
<dbReference type="Proteomes" id="UP000095657">
    <property type="component" value="Unassembled WGS sequence"/>
</dbReference>
<dbReference type="Proteomes" id="UP000427825">
    <property type="component" value="Unassembled WGS sequence"/>
</dbReference>
<organism evidence="3 7">
    <name type="scientific">Bacteroides caccae</name>
    <dbReference type="NCBI Taxonomy" id="47678"/>
    <lineage>
        <taxon>Bacteria</taxon>
        <taxon>Pseudomonadati</taxon>
        <taxon>Bacteroidota</taxon>
        <taxon>Bacteroidia</taxon>
        <taxon>Bacteroidales</taxon>
        <taxon>Bacteroidaceae</taxon>
        <taxon>Bacteroides</taxon>
    </lineage>
</organism>
<proteinExistence type="predicted"/>
<evidence type="ECO:0000256" key="1">
    <source>
        <dbReference type="SAM" id="Phobius"/>
    </source>
</evidence>
<evidence type="ECO:0000313" key="3">
    <source>
        <dbReference type="EMBL" id="CUQ49684.1"/>
    </source>
</evidence>
<evidence type="ECO:0000313" key="9">
    <source>
        <dbReference type="Proteomes" id="UP000491168"/>
    </source>
</evidence>
<evidence type="ECO:0000313" key="6">
    <source>
        <dbReference type="Proteomes" id="UP000095657"/>
    </source>
</evidence>
<keyword evidence="1" id="KW-0472">Membrane</keyword>